<protein>
    <submittedName>
        <fullName evidence="4">VCBS repeat-containing protein</fullName>
    </submittedName>
</protein>
<dbReference type="SUPFAM" id="SSF69318">
    <property type="entry name" value="Integrin alpha N-terminal domain"/>
    <property type="match status" value="1"/>
</dbReference>
<proteinExistence type="predicted"/>
<dbReference type="RefSeq" id="WP_275309454.1">
    <property type="nucleotide sequence ID" value="NZ_CP095749.1"/>
</dbReference>
<keyword evidence="1 3" id="KW-0732">Signal</keyword>
<evidence type="ECO:0000256" key="2">
    <source>
        <dbReference type="SAM" id="MobiDB-lite"/>
    </source>
</evidence>
<keyword evidence="5" id="KW-1185">Reference proteome</keyword>
<dbReference type="Pfam" id="PF13517">
    <property type="entry name" value="FG-GAP_3"/>
    <property type="match status" value="1"/>
</dbReference>
<accession>A0ABY8ADM0</accession>
<feature type="region of interest" description="Disordered" evidence="2">
    <location>
        <begin position="66"/>
        <end position="87"/>
    </location>
</feature>
<gene>
    <name evidence="4" type="ORF">MOV08_28980</name>
</gene>
<dbReference type="InterPro" id="IPR028994">
    <property type="entry name" value="Integrin_alpha_N"/>
</dbReference>
<dbReference type="PANTHER" id="PTHR46580">
    <property type="entry name" value="SENSOR KINASE-RELATED"/>
    <property type="match status" value="1"/>
</dbReference>
<dbReference type="EMBL" id="CP095749">
    <property type="protein sequence ID" value="WEB42888.1"/>
    <property type="molecule type" value="Genomic_DNA"/>
</dbReference>
<reference evidence="4 5" key="1">
    <citation type="submission" date="2022-03" db="EMBL/GenBank/DDBJ databases">
        <title>Streptomyces yunnanensis P86,complete genome.</title>
        <authorList>
            <person name="Chen S."/>
            <person name="Zhang Q."/>
        </authorList>
    </citation>
    <scope>NUCLEOTIDE SEQUENCE [LARGE SCALE GENOMIC DNA]</scope>
    <source>
        <strain evidence="4 5">P86</strain>
    </source>
</reference>
<feature type="signal peptide" evidence="3">
    <location>
        <begin position="1"/>
        <end position="39"/>
    </location>
</feature>
<evidence type="ECO:0000313" key="5">
    <source>
        <dbReference type="Proteomes" id="UP001218629"/>
    </source>
</evidence>
<evidence type="ECO:0000256" key="1">
    <source>
        <dbReference type="ARBA" id="ARBA00022729"/>
    </source>
</evidence>
<evidence type="ECO:0000313" key="4">
    <source>
        <dbReference type="EMBL" id="WEB42888.1"/>
    </source>
</evidence>
<dbReference type="InterPro" id="IPR013517">
    <property type="entry name" value="FG-GAP"/>
</dbReference>
<dbReference type="PANTHER" id="PTHR46580:SF4">
    <property type="entry name" value="ATP_GTP-BINDING PROTEIN"/>
    <property type="match status" value="1"/>
</dbReference>
<dbReference type="Gene3D" id="2.115.10.10">
    <property type="entry name" value="Tachylectin 2"/>
    <property type="match status" value="1"/>
</dbReference>
<sequence>MEKYVGFRLGRKRGRALTQIATAALTATLLGATGGTAVADSPAPVPAPLQNIQPQTLKLTVPWAAKGTTPDAPESRTATPMLSAPDTASSPSFHFSGVARNGDLYQQMPNRNGFAPRTRVAPGWDIFKAAQNVDRDKDGFADGLYTWDTDGNLRFTSPKNEFETETSLIGGGWNIYDKVLSPGDLGGGTEPDIMAIDKAGVMHVYLAYSDGRLTARATIGGGWDQYTLIAGQGDLTGDGKADIVARDKSGVLWLYKGTGNRQAPFEPREKIGGGWNMYDHLLSTGDVDGDGNADLLARTPSGDLMLYKGNGTAAGAYDKPVKIGWNYDTYRLMF</sequence>
<feature type="chain" id="PRO_5046015878" evidence="3">
    <location>
        <begin position="40"/>
        <end position="334"/>
    </location>
</feature>
<name>A0ABY8ADM0_9ACTN</name>
<feature type="compositionally biased region" description="Polar residues" evidence="2">
    <location>
        <begin position="76"/>
        <end position="87"/>
    </location>
</feature>
<dbReference type="Proteomes" id="UP001218629">
    <property type="component" value="Chromosome"/>
</dbReference>
<evidence type="ECO:0000256" key="3">
    <source>
        <dbReference type="SAM" id="SignalP"/>
    </source>
</evidence>
<organism evidence="4 5">
    <name type="scientific">Streptomyces yunnanensis</name>
    <dbReference type="NCBI Taxonomy" id="156453"/>
    <lineage>
        <taxon>Bacteria</taxon>
        <taxon>Bacillati</taxon>
        <taxon>Actinomycetota</taxon>
        <taxon>Actinomycetes</taxon>
        <taxon>Kitasatosporales</taxon>
        <taxon>Streptomycetaceae</taxon>
        <taxon>Streptomyces</taxon>
    </lineage>
</organism>